<dbReference type="AlphaFoldDB" id="A0AAF1KE81"/>
<dbReference type="GO" id="GO:1990281">
    <property type="term" value="C:efflux pump complex"/>
    <property type="evidence" value="ECO:0007669"/>
    <property type="project" value="TreeGrafter"/>
</dbReference>
<dbReference type="InterPro" id="IPR058624">
    <property type="entry name" value="MdtA-like_HH"/>
</dbReference>
<organism evidence="5 6">
    <name type="scientific">Rhizobium tumorigenes</name>
    <dbReference type="NCBI Taxonomy" id="2041385"/>
    <lineage>
        <taxon>Bacteria</taxon>
        <taxon>Pseudomonadati</taxon>
        <taxon>Pseudomonadota</taxon>
        <taxon>Alphaproteobacteria</taxon>
        <taxon>Hyphomicrobiales</taxon>
        <taxon>Rhizobiaceae</taxon>
        <taxon>Rhizobium/Agrobacterium group</taxon>
        <taxon>Rhizobium</taxon>
    </lineage>
</organism>
<sequence>MKSVFSIALLASAAAVLCSCDKQQTSEAKPKLVETVVASTAPVAASNSITGEIDARVQSDLSFRVSGQIIERLVDVGSVVKAGQVLARIDPAEQKADLAVAKATLESAQASETQARLAFERQQNLFKTQVTTKASLDQAQETLLTAQGTTKSAQASLETSQDALSYTELRADADGVITARDAEVGQVAQAASAIFTLAHDGPRDAVFNVYESLFLQNKLVDKVTITQLSDPTRHVEASVREISPTIDTTTGTIKVKVGLDQSASMPLGAAVAGTFRSETQQAIELPWSAMASKEGHTAVWIVDPASSKVSIHPIDVSTYGTGKFGVSKGVAAGDIIVADGTKFLHPGQTVSYGKGATE</sequence>
<dbReference type="NCBIfam" id="TIGR01730">
    <property type="entry name" value="RND_mfp"/>
    <property type="match status" value="1"/>
</dbReference>
<dbReference type="Proteomes" id="UP000249499">
    <property type="component" value="Plasmid unnamed1"/>
</dbReference>
<keyword evidence="6" id="KW-1185">Reference proteome</keyword>
<dbReference type="PANTHER" id="PTHR30469:SF38">
    <property type="entry name" value="HLYD FAMILY SECRETION PROTEIN"/>
    <property type="match status" value="1"/>
</dbReference>
<evidence type="ECO:0000313" key="6">
    <source>
        <dbReference type="Proteomes" id="UP000249499"/>
    </source>
</evidence>
<feature type="domain" description="Multidrug resistance protein MdtA-like barrel-sandwich hybrid" evidence="4">
    <location>
        <begin position="61"/>
        <end position="193"/>
    </location>
</feature>
<dbReference type="InterPro" id="IPR006143">
    <property type="entry name" value="RND_pump_MFP"/>
</dbReference>
<proteinExistence type="inferred from homology"/>
<evidence type="ECO:0000259" key="3">
    <source>
        <dbReference type="Pfam" id="PF25876"/>
    </source>
</evidence>
<dbReference type="SUPFAM" id="SSF111369">
    <property type="entry name" value="HlyD-like secretion proteins"/>
    <property type="match status" value="1"/>
</dbReference>
<reference evidence="5 6" key="1">
    <citation type="journal article" date="2018" name="Sci. Rep.">
        <title>Rhizobium tumorigenes sp. nov., a novel plant tumorigenic bacterium isolated from cane gall tumors on thornless blackberry.</title>
        <authorList>
            <person name="Kuzmanovi N."/>
            <person name="Smalla K."/>
            <person name="Gronow S."/>
            <person name="PuBawska J."/>
        </authorList>
    </citation>
    <scope>NUCLEOTIDE SEQUENCE [LARGE SCALE GENOMIC DNA]</scope>
    <source>
        <strain evidence="5 6">1078</strain>
    </source>
</reference>
<keyword evidence="2" id="KW-0732">Signal</keyword>
<evidence type="ECO:0000313" key="5">
    <source>
        <dbReference type="EMBL" id="WFR98536.1"/>
    </source>
</evidence>
<evidence type="ECO:0000256" key="2">
    <source>
        <dbReference type="SAM" id="SignalP"/>
    </source>
</evidence>
<evidence type="ECO:0000256" key="1">
    <source>
        <dbReference type="ARBA" id="ARBA00009477"/>
    </source>
</evidence>
<dbReference type="Gene3D" id="2.40.50.100">
    <property type="match status" value="1"/>
</dbReference>
<keyword evidence="5" id="KW-0614">Plasmid</keyword>
<name>A0AAF1KE81_9HYPH</name>
<dbReference type="PROSITE" id="PS51257">
    <property type="entry name" value="PROKAR_LIPOPROTEIN"/>
    <property type="match status" value="1"/>
</dbReference>
<reference evidence="6" key="2">
    <citation type="journal article" date="2023" name="MicrobiologyOpen">
        <title>Genomics of the tumorigenes clade of the family Rhizobiaceae and description of Rhizobium rhododendri sp. nov.</title>
        <authorList>
            <person name="Kuzmanovic N."/>
            <person name="diCenzo G.C."/>
            <person name="Bunk B."/>
            <person name="Sproeer C."/>
            <person name="Fruehling A."/>
            <person name="Neumann-Schaal M."/>
            <person name="Overmann J."/>
            <person name="Smalla K."/>
        </authorList>
    </citation>
    <scope>NUCLEOTIDE SEQUENCE [LARGE SCALE GENOMIC DNA]</scope>
    <source>
        <strain evidence="6">1078</strain>
        <plasmid evidence="6">unnamed1</plasmid>
    </source>
</reference>
<feature type="chain" id="PRO_5042018776" evidence="2">
    <location>
        <begin position="18"/>
        <end position="358"/>
    </location>
</feature>
<gene>
    <name evidence="5" type="ORF">PR017_24800</name>
</gene>
<evidence type="ECO:0000259" key="4">
    <source>
        <dbReference type="Pfam" id="PF25917"/>
    </source>
</evidence>
<dbReference type="Gene3D" id="2.40.420.20">
    <property type="match status" value="1"/>
</dbReference>
<dbReference type="Gene3D" id="1.10.287.470">
    <property type="entry name" value="Helix hairpin bin"/>
    <property type="match status" value="1"/>
</dbReference>
<dbReference type="EMBL" id="CP117258">
    <property type="protein sequence ID" value="WFR98536.1"/>
    <property type="molecule type" value="Genomic_DNA"/>
</dbReference>
<dbReference type="Pfam" id="PF25876">
    <property type="entry name" value="HH_MFP_RND"/>
    <property type="match status" value="1"/>
</dbReference>
<protein>
    <submittedName>
        <fullName evidence="5">Efflux RND transporter periplasmic adaptor subunit</fullName>
    </submittedName>
</protein>
<geneLocation type="plasmid" evidence="5 6">
    <name>unnamed1</name>
</geneLocation>
<dbReference type="RefSeq" id="WP_111221538.1">
    <property type="nucleotide sequence ID" value="NZ_CP117258.1"/>
</dbReference>
<dbReference type="KEGG" id="rtu:PR017_24800"/>
<dbReference type="InterPro" id="IPR058625">
    <property type="entry name" value="MdtA-like_BSH"/>
</dbReference>
<dbReference type="PANTHER" id="PTHR30469">
    <property type="entry name" value="MULTIDRUG RESISTANCE PROTEIN MDTA"/>
    <property type="match status" value="1"/>
</dbReference>
<accession>A0AAF1KE81</accession>
<feature type="domain" description="Multidrug resistance protein MdtA-like alpha-helical hairpin" evidence="3">
    <location>
        <begin position="98"/>
        <end position="167"/>
    </location>
</feature>
<comment type="similarity">
    <text evidence="1">Belongs to the membrane fusion protein (MFP) (TC 8.A.1) family.</text>
</comment>
<feature type="signal peptide" evidence="2">
    <location>
        <begin position="1"/>
        <end position="17"/>
    </location>
</feature>
<dbReference type="Pfam" id="PF25917">
    <property type="entry name" value="BSH_RND"/>
    <property type="match status" value="1"/>
</dbReference>
<dbReference type="Gene3D" id="2.40.30.170">
    <property type="match status" value="1"/>
</dbReference>
<dbReference type="GO" id="GO:0015562">
    <property type="term" value="F:efflux transmembrane transporter activity"/>
    <property type="evidence" value="ECO:0007669"/>
    <property type="project" value="TreeGrafter"/>
</dbReference>